<dbReference type="InterPro" id="IPR045582">
    <property type="entry name" value="Trehalase-like_N"/>
</dbReference>
<dbReference type="GO" id="GO:0016787">
    <property type="term" value="F:hydrolase activity"/>
    <property type="evidence" value="ECO:0007669"/>
    <property type="project" value="UniProtKB-KW"/>
</dbReference>
<dbReference type="Pfam" id="PF00723">
    <property type="entry name" value="Glyco_hydro_15"/>
    <property type="match status" value="1"/>
</dbReference>
<dbReference type="SUPFAM" id="SSF48208">
    <property type="entry name" value="Six-hairpin glycosidases"/>
    <property type="match status" value="1"/>
</dbReference>
<evidence type="ECO:0000313" key="3">
    <source>
        <dbReference type="EMBL" id="MFC0201119.1"/>
    </source>
</evidence>
<name>A0ABV6CK50_9RHOB</name>
<keyword evidence="4" id="KW-1185">Reference proteome</keyword>
<dbReference type="PANTHER" id="PTHR31616">
    <property type="entry name" value="TREHALASE"/>
    <property type="match status" value="1"/>
</dbReference>
<dbReference type="InterPro" id="IPR012341">
    <property type="entry name" value="6hp_glycosidase-like_sf"/>
</dbReference>
<proteinExistence type="predicted"/>
<dbReference type="RefSeq" id="WP_265508531.1">
    <property type="nucleotide sequence ID" value="NZ_JAOTBE010000084.1"/>
</dbReference>
<feature type="domain" description="Trehalase-like N-terminal" evidence="2">
    <location>
        <begin position="4"/>
        <end position="154"/>
    </location>
</feature>
<sequence length="600" mass="66629">MTKAISDYAMIGDCETAALVGRNGSIDWLCWPRFDSGACFAALLGTEEHGRWQIAPVGDVTSRSRRYRGDTLILESDIENEEGAVRIIDFMPIRSDRQISDVVRIVTGLSGRVAMRMELSLRFDYGRIIPWVSRVDGGLQAVAGPHAVRLVAPVDVCVQDQTIIAEFTVEKGQQIPFSLAYAASHLSVHPSCRPLAALAETERFWSDWVGRCQYDGPWRDAVKRSLVTVKALTYRPTGGIVAAPTTSLPEHPGGTRNWDYRFCWLRDASFSLVSLLNAGYRKEAEDWCNWLLRAVAGAASQLQPLYGIGAEHRNDEVTLDWLPGFAGSRPVRIGNAAYKQLQIDLFGSVTDALYQAQCCGLTLDETASGLQAQLMARLETLWCESDAGIWEVRSGRQHFVHSKLMCWVAFDRAIRAVERFGLEGPVDRWRHLRQVLRAEILDRGLDADRGVFVQSYGTKALDSAVLLMPLVGFLPATDPRMVATVQAIQRDLSKDGLILRYDSAHAEDGLPAGEGAFLACNFWLADNLFLQGRRAEAHALFERLLSLRNDVGLLAEQYHVEAGSQVGNFPQAFSHFSMIDTALTFWRQNGLQAGHNGRET</sequence>
<feature type="domain" description="GH15-like" evidence="1">
    <location>
        <begin position="219"/>
        <end position="582"/>
    </location>
</feature>
<dbReference type="InterPro" id="IPR008928">
    <property type="entry name" value="6-hairpin_glycosidase_sf"/>
</dbReference>
<comment type="caution">
    <text evidence="3">The sequence shown here is derived from an EMBL/GenBank/DDBJ whole genome shotgun (WGS) entry which is preliminary data.</text>
</comment>
<accession>A0ABV6CK50</accession>
<organism evidence="3 4">
    <name type="scientific">Paracoccus rhizosphaerae</name>
    <dbReference type="NCBI Taxonomy" id="1133347"/>
    <lineage>
        <taxon>Bacteria</taxon>
        <taxon>Pseudomonadati</taxon>
        <taxon>Pseudomonadota</taxon>
        <taxon>Alphaproteobacteria</taxon>
        <taxon>Rhodobacterales</taxon>
        <taxon>Paracoccaceae</taxon>
        <taxon>Paracoccus</taxon>
    </lineage>
</organism>
<dbReference type="Gene3D" id="1.50.10.10">
    <property type="match status" value="1"/>
</dbReference>
<dbReference type="Proteomes" id="UP001589795">
    <property type="component" value="Unassembled WGS sequence"/>
</dbReference>
<dbReference type="EMBL" id="JBHLWQ010000117">
    <property type="protein sequence ID" value="MFC0201119.1"/>
    <property type="molecule type" value="Genomic_DNA"/>
</dbReference>
<dbReference type="Pfam" id="PF19291">
    <property type="entry name" value="TREH_N"/>
    <property type="match status" value="1"/>
</dbReference>
<evidence type="ECO:0000259" key="1">
    <source>
        <dbReference type="Pfam" id="PF00723"/>
    </source>
</evidence>
<dbReference type="InterPro" id="IPR011613">
    <property type="entry name" value="GH15-like"/>
</dbReference>
<evidence type="ECO:0000259" key="2">
    <source>
        <dbReference type="Pfam" id="PF19291"/>
    </source>
</evidence>
<protein>
    <submittedName>
        <fullName evidence="3">Glycoside hydrolase family 15 protein</fullName>
    </submittedName>
</protein>
<keyword evidence="3" id="KW-0378">Hydrolase</keyword>
<dbReference type="PANTHER" id="PTHR31616:SF0">
    <property type="entry name" value="GLUCAN 1,4-ALPHA-GLUCOSIDASE"/>
    <property type="match status" value="1"/>
</dbReference>
<evidence type="ECO:0000313" key="4">
    <source>
        <dbReference type="Proteomes" id="UP001589795"/>
    </source>
</evidence>
<reference evidence="3 4" key="1">
    <citation type="submission" date="2024-09" db="EMBL/GenBank/DDBJ databases">
        <authorList>
            <person name="Sun Q."/>
            <person name="Mori K."/>
        </authorList>
    </citation>
    <scope>NUCLEOTIDE SEQUENCE [LARGE SCALE GENOMIC DNA]</scope>
    <source>
        <strain evidence="3 4">CCM 7904</strain>
    </source>
</reference>
<gene>
    <name evidence="3" type="ORF">ACFFIZ_12595</name>
</gene>